<organism evidence="2 3">
    <name type="scientific">Streptomyces finlayi</name>
    <dbReference type="NCBI Taxonomy" id="67296"/>
    <lineage>
        <taxon>Bacteria</taxon>
        <taxon>Bacillati</taxon>
        <taxon>Actinomycetota</taxon>
        <taxon>Actinomycetes</taxon>
        <taxon>Kitasatosporales</taxon>
        <taxon>Streptomycetaceae</taxon>
        <taxon>Streptomyces</taxon>
    </lineage>
</organism>
<accession>A0A919CEN1</accession>
<comment type="caution">
    <text evidence="2">The sequence shown here is derived from an EMBL/GenBank/DDBJ whole genome shotgun (WGS) entry which is preliminary data.</text>
</comment>
<reference evidence="2" key="2">
    <citation type="submission" date="2020-09" db="EMBL/GenBank/DDBJ databases">
        <authorList>
            <person name="Sun Q."/>
            <person name="Ohkuma M."/>
        </authorList>
    </citation>
    <scope>NUCLEOTIDE SEQUENCE</scope>
    <source>
        <strain evidence="2">JCM 4637</strain>
    </source>
</reference>
<feature type="compositionally biased region" description="Gly residues" evidence="1">
    <location>
        <begin position="33"/>
        <end position="43"/>
    </location>
</feature>
<name>A0A919CEN1_9ACTN</name>
<feature type="region of interest" description="Disordered" evidence="1">
    <location>
        <begin position="1"/>
        <end position="51"/>
    </location>
</feature>
<dbReference type="EMBL" id="BMVC01000024">
    <property type="protein sequence ID" value="GHD15846.1"/>
    <property type="molecule type" value="Genomic_DNA"/>
</dbReference>
<evidence type="ECO:0000313" key="2">
    <source>
        <dbReference type="EMBL" id="GHD15846.1"/>
    </source>
</evidence>
<evidence type="ECO:0000256" key="1">
    <source>
        <dbReference type="SAM" id="MobiDB-lite"/>
    </source>
</evidence>
<gene>
    <name evidence="2" type="ORF">GCM10010334_76290</name>
</gene>
<dbReference type="Proteomes" id="UP000638353">
    <property type="component" value="Unassembled WGS sequence"/>
</dbReference>
<sequence>MPVVAGGDAVENANERGAGGEGLPPGALLAGEQGAGGGVGSGLGNVDAVGEEAQEWDRAARKVTAG</sequence>
<reference evidence="2" key="1">
    <citation type="journal article" date="2014" name="Int. J. Syst. Evol. Microbiol.">
        <title>Complete genome sequence of Corynebacterium casei LMG S-19264T (=DSM 44701T), isolated from a smear-ripened cheese.</title>
        <authorList>
            <consortium name="US DOE Joint Genome Institute (JGI-PGF)"/>
            <person name="Walter F."/>
            <person name="Albersmeier A."/>
            <person name="Kalinowski J."/>
            <person name="Ruckert C."/>
        </authorList>
    </citation>
    <scope>NUCLEOTIDE SEQUENCE</scope>
    <source>
        <strain evidence="2">JCM 4637</strain>
    </source>
</reference>
<dbReference type="AlphaFoldDB" id="A0A919CEN1"/>
<evidence type="ECO:0000313" key="3">
    <source>
        <dbReference type="Proteomes" id="UP000638353"/>
    </source>
</evidence>
<proteinExistence type="predicted"/>
<protein>
    <submittedName>
        <fullName evidence="2">Uncharacterized protein</fullName>
    </submittedName>
</protein>